<evidence type="ECO:0000313" key="1">
    <source>
        <dbReference type="EMBL" id="KAI0056159.1"/>
    </source>
</evidence>
<reference evidence="1" key="2">
    <citation type="journal article" date="2022" name="New Phytol.">
        <title>Evolutionary transition to the ectomycorrhizal habit in the genomes of a hyperdiverse lineage of mushroom-forming fungi.</title>
        <authorList>
            <person name="Looney B."/>
            <person name="Miyauchi S."/>
            <person name="Morin E."/>
            <person name="Drula E."/>
            <person name="Courty P.E."/>
            <person name="Kohler A."/>
            <person name="Kuo A."/>
            <person name="LaButti K."/>
            <person name="Pangilinan J."/>
            <person name="Lipzen A."/>
            <person name="Riley R."/>
            <person name="Andreopoulos W."/>
            <person name="He G."/>
            <person name="Johnson J."/>
            <person name="Nolan M."/>
            <person name="Tritt A."/>
            <person name="Barry K.W."/>
            <person name="Grigoriev I.V."/>
            <person name="Nagy L.G."/>
            <person name="Hibbett D."/>
            <person name="Henrissat B."/>
            <person name="Matheny P.B."/>
            <person name="Labbe J."/>
            <person name="Martin F.M."/>
        </authorList>
    </citation>
    <scope>NUCLEOTIDE SEQUENCE</scope>
    <source>
        <strain evidence="1">HHB10654</strain>
    </source>
</reference>
<reference evidence="1" key="1">
    <citation type="submission" date="2021-03" db="EMBL/GenBank/DDBJ databases">
        <authorList>
            <consortium name="DOE Joint Genome Institute"/>
            <person name="Ahrendt S."/>
            <person name="Looney B.P."/>
            <person name="Miyauchi S."/>
            <person name="Morin E."/>
            <person name="Drula E."/>
            <person name="Courty P.E."/>
            <person name="Chicoki N."/>
            <person name="Fauchery L."/>
            <person name="Kohler A."/>
            <person name="Kuo A."/>
            <person name="Labutti K."/>
            <person name="Pangilinan J."/>
            <person name="Lipzen A."/>
            <person name="Riley R."/>
            <person name="Andreopoulos W."/>
            <person name="He G."/>
            <person name="Johnson J."/>
            <person name="Barry K.W."/>
            <person name="Grigoriev I.V."/>
            <person name="Nagy L."/>
            <person name="Hibbett D."/>
            <person name="Henrissat B."/>
            <person name="Matheny P.B."/>
            <person name="Labbe J."/>
            <person name="Martin F."/>
        </authorList>
    </citation>
    <scope>NUCLEOTIDE SEQUENCE</scope>
    <source>
        <strain evidence="1">HHB10654</strain>
    </source>
</reference>
<dbReference type="EMBL" id="MU277270">
    <property type="protein sequence ID" value="KAI0056159.1"/>
    <property type="molecule type" value="Genomic_DNA"/>
</dbReference>
<organism evidence="1 2">
    <name type="scientific">Artomyces pyxidatus</name>
    <dbReference type="NCBI Taxonomy" id="48021"/>
    <lineage>
        <taxon>Eukaryota</taxon>
        <taxon>Fungi</taxon>
        <taxon>Dikarya</taxon>
        <taxon>Basidiomycota</taxon>
        <taxon>Agaricomycotina</taxon>
        <taxon>Agaricomycetes</taxon>
        <taxon>Russulales</taxon>
        <taxon>Auriscalpiaceae</taxon>
        <taxon>Artomyces</taxon>
    </lineage>
</organism>
<keyword evidence="2" id="KW-1185">Reference proteome</keyword>
<comment type="caution">
    <text evidence="1">The sequence shown here is derived from an EMBL/GenBank/DDBJ whole genome shotgun (WGS) entry which is preliminary data.</text>
</comment>
<proteinExistence type="predicted"/>
<protein>
    <submittedName>
        <fullName evidence="1">Uncharacterized protein</fullName>
    </submittedName>
</protein>
<gene>
    <name evidence="1" type="ORF">BV25DRAFT_1842503</name>
</gene>
<sequence length="271" mass="30782">MLLTYKVDSTTVYTHIVTVEVLTLHRDADVPETTLTPTPLWWTLARPPLQICPRMSLHRELFGKPDIIKVGVYLGCDVEYAYFHLSGSAFLQVPRQWACPPQTLLDKLLSSFILRSRDGYDDLRLALTASRWCRWHPYSTPRRALSILRGLARFPEMVQIQRISVKSTDSSDFAMMMSSLDGEERYGLPKDGWEPLNPADECPIAASKAIWDELPPYEEIKLDDKAWGLPISDSKSSIEAEGKCARNCIRVSNMSESAEKKDPAQSFLKLF</sequence>
<evidence type="ECO:0000313" key="2">
    <source>
        <dbReference type="Proteomes" id="UP000814140"/>
    </source>
</evidence>
<accession>A0ACB8SIE7</accession>
<name>A0ACB8SIE7_9AGAM</name>
<dbReference type="Proteomes" id="UP000814140">
    <property type="component" value="Unassembled WGS sequence"/>
</dbReference>